<comment type="caution">
    <text evidence="3">The sequence shown here is derived from an EMBL/GenBank/DDBJ whole genome shotgun (WGS) entry which is preliminary data.</text>
</comment>
<dbReference type="Proteomes" id="UP001595699">
    <property type="component" value="Unassembled WGS sequence"/>
</dbReference>
<sequence>MPSRRVVVIVLGAAVLVGATAGVSAAVGNVEFPRLLAAGPSRTPDAPEPPKASPKSSPSVPAPSVPPPAASPPPPSASPQPTVPALPDPSEEPEPAAKPVAPTAYVEVDFSLPGMGPNGEGGSTSRVEVPKDWPVEGKGTQWRDFRDPTNNLLLRIRGDRWASSDEEYANQAREERSKAKGYRELGWKEFTLDEFGEPGTGIEYRFSWVGTKGTRYGVERYFLDGNVMVGGYAWEDQLDLVAPAVERASHTYVGGGG</sequence>
<feature type="chain" id="PRO_5047499777" description="Serine/threonine protein kinase" evidence="2">
    <location>
        <begin position="26"/>
        <end position="257"/>
    </location>
</feature>
<name>A0ABV7Y239_9ACTN</name>
<organism evidence="3 4">
    <name type="scientific">Tenggerimyces flavus</name>
    <dbReference type="NCBI Taxonomy" id="1708749"/>
    <lineage>
        <taxon>Bacteria</taxon>
        <taxon>Bacillati</taxon>
        <taxon>Actinomycetota</taxon>
        <taxon>Actinomycetes</taxon>
        <taxon>Propionibacteriales</taxon>
        <taxon>Nocardioidaceae</taxon>
        <taxon>Tenggerimyces</taxon>
    </lineage>
</organism>
<reference evidence="4" key="1">
    <citation type="journal article" date="2019" name="Int. J. Syst. Evol. Microbiol.">
        <title>The Global Catalogue of Microorganisms (GCM) 10K type strain sequencing project: providing services to taxonomists for standard genome sequencing and annotation.</title>
        <authorList>
            <consortium name="The Broad Institute Genomics Platform"/>
            <consortium name="The Broad Institute Genome Sequencing Center for Infectious Disease"/>
            <person name="Wu L."/>
            <person name="Ma J."/>
        </authorList>
    </citation>
    <scope>NUCLEOTIDE SEQUENCE [LARGE SCALE GENOMIC DNA]</scope>
    <source>
        <strain evidence="4">CGMCC 4.7241</strain>
    </source>
</reference>
<evidence type="ECO:0000256" key="2">
    <source>
        <dbReference type="SAM" id="SignalP"/>
    </source>
</evidence>
<evidence type="ECO:0000256" key="1">
    <source>
        <dbReference type="SAM" id="MobiDB-lite"/>
    </source>
</evidence>
<dbReference type="EMBL" id="JBHRZH010000001">
    <property type="protein sequence ID" value="MFC3759316.1"/>
    <property type="molecule type" value="Genomic_DNA"/>
</dbReference>
<evidence type="ECO:0000313" key="3">
    <source>
        <dbReference type="EMBL" id="MFC3759316.1"/>
    </source>
</evidence>
<feature type="signal peptide" evidence="2">
    <location>
        <begin position="1"/>
        <end position="25"/>
    </location>
</feature>
<gene>
    <name evidence="3" type="ORF">ACFOUW_00560</name>
</gene>
<evidence type="ECO:0000313" key="4">
    <source>
        <dbReference type="Proteomes" id="UP001595699"/>
    </source>
</evidence>
<accession>A0ABV7Y239</accession>
<feature type="compositionally biased region" description="Basic and acidic residues" evidence="1">
    <location>
        <begin position="128"/>
        <end position="144"/>
    </location>
</feature>
<dbReference type="RefSeq" id="WP_205122282.1">
    <property type="nucleotide sequence ID" value="NZ_JAFBCM010000001.1"/>
</dbReference>
<feature type="compositionally biased region" description="Pro residues" evidence="1">
    <location>
        <begin position="60"/>
        <end position="87"/>
    </location>
</feature>
<keyword evidence="2" id="KW-0732">Signal</keyword>
<keyword evidence="4" id="KW-1185">Reference proteome</keyword>
<feature type="region of interest" description="Disordered" evidence="1">
    <location>
        <begin position="38"/>
        <end position="144"/>
    </location>
</feature>
<protein>
    <recommendedName>
        <fullName evidence="5">Serine/threonine protein kinase</fullName>
    </recommendedName>
</protein>
<evidence type="ECO:0008006" key="5">
    <source>
        <dbReference type="Google" id="ProtNLM"/>
    </source>
</evidence>
<proteinExistence type="predicted"/>